<accession>A0A2A4YNT3</accession>
<dbReference type="Proteomes" id="UP000217838">
    <property type="component" value="Unassembled WGS sequence"/>
</dbReference>
<reference evidence="2" key="1">
    <citation type="submission" date="2017-08" db="EMBL/GenBank/DDBJ databases">
        <title>A dynamic microbial community with high functional redundancy inhabits the cold, oxic subseafloor aquifer.</title>
        <authorList>
            <person name="Tully B.J."/>
            <person name="Wheat C.G."/>
            <person name="Glazer B.T."/>
            <person name="Huber J.A."/>
        </authorList>
    </citation>
    <scope>NUCLEOTIDE SEQUENCE [LARGE SCALE GENOMIC DNA]</scope>
</reference>
<gene>
    <name evidence="1" type="ORF">COB11_00225</name>
</gene>
<protein>
    <recommendedName>
        <fullName evidence="3">PsbP C-terminal domain-containing protein</fullName>
    </recommendedName>
</protein>
<evidence type="ECO:0000313" key="2">
    <source>
        <dbReference type="Proteomes" id="UP000217838"/>
    </source>
</evidence>
<dbReference type="EMBL" id="NVUU01000002">
    <property type="protein sequence ID" value="PCI96139.1"/>
    <property type="molecule type" value="Genomic_DNA"/>
</dbReference>
<comment type="caution">
    <text evidence="1">The sequence shown here is derived from an EMBL/GenBank/DDBJ whole genome shotgun (WGS) entry which is preliminary data.</text>
</comment>
<name>A0A2A4YNT3_UNCAE</name>
<dbReference type="AlphaFoldDB" id="A0A2A4YNT3"/>
<organism evidence="1 2">
    <name type="scientific">Aerophobetes bacterium</name>
    <dbReference type="NCBI Taxonomy" id="2030807"/>
    <lineage>
        <taxon>Bacteria</taxon>
        <taxon>Candidatus Aerophobota</taxon>
    </lineage>
</organism>
<proteinExistence type="predicted"/>
<sequence length="204" mass="23127">MNNFFKTLLTLRVALVALLLSFTAIGVSGIKGEAEIVPVVSKRNVSNKEDLSSWKKFHSVTGKCVVSFPGTPEHVKQTMNLEDDEYNMQYDVYVATEQDKQAVYMVLIAQYPPYVNESYAELSLESFLNGILTQHPNNQLVFADLTEVQGHKAMDFFIKTKGVFFKGRAIMAGSNLYLLAMECEGENFKENQFKYFIDSFELTK</sequence>
<evidence type="ECO:0000313" key="1">
    <source>
        <dbReference type="EMBL" id="PCI96139.1"/>
    </source>
</evidence>
<evidence type="ECO:0008006" key="3">
    <source>
        <dbReference type="Google" id="ProtNLM"/>
    </source>
</evidence>